<evidence type="ECO:0000313" key="2">
    <source>
        <dbReference type="Proteomes" id="UP000314294"/>
    </source>
</evidence>
<evidence type="ECO:0000313" key="1">
    <source>
        <dbReference type="EMBL" id="TNN72778.1"/>
    </source>
</evidence>
<comment type="caution">
    <text evidence="1">The sequence shown here is derived from an EMBL/GenBank/DDBJ whole genome shotgun (WGS) entry which is preliminary data.</text>
</comment>
<organism evidence="1 2">
    <name type="scientific">Liparis tanakae</name>
    <name type="common">Tanaka's snailfish</name>
    <dbReference type="NCBI Taxonomy" id="230148"/>
    <lineage>
        <taxon>Eukaryota</taxon>
        <taxon>Metazoa</taxon>
        <taxon>Chordata</taxon>
        <taxon>Craniata</taxon>
        <taxon>Vertebrata</taxon>
        <taxon>Euteleostomi</taxon>
        <taxon>Actinopterygii</taxon>
        <taxon>Neopterygii</taxon>
        <taxon>Teleostei</taxon>
        <taxon>Neoteleostei</taxon>
        <taxon>Acanthomorphata</taxon>
        <taxon>Eupercaria</taxon>
        <taxon>Perciformes</taxon>
        <taxon>Cottioidei</taxon>
        <taxon>Cottales</taxon>
        <taxon>Liparidae</taxon>
        <taxon>Liparis</taxon>
    </lineage>
</organism>
<dbReference type="EMBL" id="SRLO01000133">
    <property type="protein sequence ID" value="TNN72778.1"/>
    <property type="molecule type" value="Genomic_DNA"/>
</dbReference>
<reference evidence="1 2" key="1">
    <citation type="submission" date="2019-03" db="EMBL/GenBank/DDBJ databases">
        <title>First draft genome of Liparis tanakae, snailfish: a comprehensive survey of snailfish specific genes.</title>
        <authorList>
            <person name="Kim W."/>
            <person name="Song I."/>
            <person name="Jeong J.-H."/>
            <person name="Kim D."/>
            <person name="Kim S."/>
            <person name="Ryu S."/>
            <person name="Song J.Y."/>
            <person name="Lee S.K."/>
        </authorList>
    </citation>
    <scope>NUCLEOTIDE SEQUENCE [LARGE SCALE GENOMIC DNA]</scope>
    <source>
        <tissue evidence="1">Muscle</tissue>
    </source>
</reference>
<dbReference type="AlphaFoldDB" id="A0A4Z2I491"/>
<gene>
    <name evidence="1" type="ORF">EYF80_017062</name>
</gene>
<protein>
    <submittedName>
        <fullName evidence="1">Uncharacterized protein</fullName>
    </submittedName>
</protein>
<name>A0A4Z2I491_9TELE</name>
<keyword evidence="2" id="KW-1185">Reference proteome</keyword>
<dbReference type="Proteomes" id="UP000314294">
    <property type="component" value="Unassembled WGS sequence"/>
</dbReference>
<accession>A0A4Z2I491</accession>
<proteinExistence type="predicted"/>
<sequence>MALGNSRPLCPDSVPQSPEVPCNSAPLPVIIPTCGVRGRLHQSVQLESSKQGNCPVWMCESNKKISGYQNLWKTSNGRAKTQTDI</sequence>